<accession>A0ABT5FGZ9</accession>
<sequence>MLTLEKPELHKLSWGNDGISALMESNAKILNEFDELRLGQFKQKIIAAFN</sequence>
<dbReference type="RefSeq" id="WP_272181574.1">
    <property type="nucleotide sequence ID" value="NZ_JAQOMS010000002.1"/>
</dbReference>
<dbReference type="EMBL" id="JAQOMS010000002">
    <property type="protein sequence ID" value="MDC2890361.1"/>
    <property type="molecule type" value="Genomic_DNA"/>
</dbReference>
<evidence type="ECO:0000313" key="2">
    <source>
        <dbReference type="Proteomes" id="UP001528411"/>
    </source>
</evidence>
<reference evidence="1 2" key="1">
    <citation type="submission" date="2023-01" db="EMBL/GenBank/DDBJ databases">
        <title>Psychrosphaera sp. nov., isolated from marine algae.</title>
        <authorList>
            <person name="Bayburt H."/>
            <person name="Choi B.J."/>
            <person name="Kim J.M."/>
            <person name="Choi D.G."/>
            <person name="Jeon C.O."/>
        </authorList>
    </citation>
    <scope>NUCLEOTIDE SEQUENCE [LARGE SCALE GENOMIC DNA]</scope>
    <source>
        <strain evidence="1 2">G1-22</strain>
    </source>
</reference>
<name>A0ABT5FGZ9_9GAMM</name>
<proteinExistence type="predicted"/>
<keyword evidence="2" id="KW-1185">Reference proteome</keyword>
<comment type="caution">
    <text evidence="1">The sequence shown here is derived from an EMBL/GenBank/DDBJ whole genome shotgun (WGS) entry which is preliminary data.</text>
</comment>
<protein>
    <submittedName>
        <fullName evidence="1">Uncharacterized protein</fullName>
    </submittedName>
</protein>
<dbReference type="Proteomes" id="UP001528411">
    <property type="component" value="Unassembled WGS sequence"/>
</dbReference>
<organism evidence="1 2">
    <name type="scientific">Psychrosphaera algicola</name>
    <dbReference type="NCBI Taxonomy" id="3023714"/>
    <lineage>
        <taxon>Bacteria</taxon>
        <taxon>Pseudomonadati</taxon>
        <taxon>Pseudomonadota</taxon>
        <taxon>Gammaproteobacteria</taxon>
        <taxon>Alteromonadales</taxon>
        <taxon>Pseudoalteromonadaceae</taxon>
        <taxon>Psychrosphaera</taxon>
    </lineage>
</organism>
<gene>
    <name evidence="1" type="ORF">PN838_18360</name>
</gene>
<evidence type="ECO:0000313" key="1">
    <source>
        <dbReference type="EMBL" id="MDC2890361.1"/>
    </source>
</evidence>